<organism evidence="3 4">
    <name type="scientific">Rapidithrix thailandica</name>
    <dbReference type="NCBI Taxonomy" id="413964"/>
    <lineage>
        <taxon>Bacteria</taxon>
        <taxon>Pseudomonadati</taxon>
        <taxon>Bacteroidota</taxon>
        <taxon>Cytophagia</taxon>
        <taxon>Cytophagales</taxon>
        <taxon>Flammeovirgaceae</taxon>
        <taxon>Rapidithrix</taxon>
    </lineage>
</organism>
<sequence>MINYINTLFNKRRGYLLLLFLFWNMGLRAQEGSTDSPLKLNVIPPSPTAASLGKYGEVPVGFHTGVPQIAVPIYEIKGKSLRLPISLSYHAGGIRVEEQGSRVGLGWSLNAGGVITRTVRGRPDDSANGYNRTGGDLLQQYLEATTNSEDLTDYQKVQIAKGIYDTEPDLYFYNFNGKSGKFVYDLNGEPKLIPHANLHITKTSQGFEILDETGVKYRFTVKETSWTEGSGNDSPDVPPIEKYTSSWYLSEISDLNTGDVITLKYEENYSYVSHPYKSQTVYFPTDNSVLQPGCNPPMPSNTHFTSHVQGKVLTEIAFVHGNVKFIPGEVRNDVAHSGDREKVLAGIEVYGGTEVQPNRTFNFTYTNVSNSRLWLEAMCEADPVSGACTKNYSFEYNEKEAMPTITDGYYQQDWWGYYNDNPKKDLVPFTTYKVLGKVYFYDGAKRLPEQERASIGLLRKITYPTGGYAEFEYELNDYGFSVEEDRLINVVDCSEKQFADFLRLECDRICSKKDTFTLLAPTCAKIDYLIKRNVCNNEDPCAAGIKILHEDFQLDENIGSGMTQSAKSKIMYVELPAGSYTVEVWSENPFCAECKARLDIKLADRGINEKAKKAGGVRVKKIVRNDGINPEDEQLETFVYRLPDQPEESSGVLVSVPGFEYAHIATRPIGGGVIGEVECPYKVITSSSNIPLGTSQGSVVEYSYVTVFKGDSLVNNGKTVYVYTTSKEYPDSPTAFPYPPRTSYDWRRGLLLEKFDYHSNGQLLMHDSYRYKFSSSNYAEVAGLKIGLIKVSTIENYKFADRKYRNISEWYYQDTVIQRVYDQNQPGKVITTKTVNEYDNPKHLQLTKTTNHRSQGEGGYVKTVNTEYTYPADPGSGAPAEMWDSANPDYRHMHNFPVREVSKVNDQTTSKVTTLYQKDSYGHLHPVSKHLYPNGGSEKITANYQYDANGNVVETQREHDIPTVYLWSYKNTLPVAKLIGKSYVEISNALSNALSPTFLSELGSATDQELVSSKLLQLRGVFDEDPAVQVFTYTYEPLLGMTSVTDANNQTTTYHYDRLGRLETVKDHNGDIVKHYQYNYAQDPELTVSESAIFISCGELNHLIEITSNSSWTAESDQSWLKVGKAAGTGSQTLTLLFEENEGITTRSGKVTVQGGGLTQIISITQDRSCFVEVSVSQLNVVEGEGQSTVMVTSNTNWSAQSDQLWLTTTPGSGSGNGTLHLTYSSNPSSTEPRTATLTVQGEGVTDKTVIVTQ</sequence>
<dbReference type="InterPro" id="IPR024361">
    <property type="entry name" value="BACON"/>
</dbReference>
<dbReference type="InterPro" id="IPR013783">
    <property type="entry name" value="Ig-like_fold"/>
</dbReference>
<dbReference type="CDD" id="cd14948">
    <property type="entry name" value="BACON"/>
    <property type="match status" value="2"/>
</dbReference>
<dbReference type="RefSeq" id="WP_346822221.1">
    <property type="nucleotide sequence ID" value="NZ_JBDKWZ010000008.1"/>
</dbReference>
<proteinExistence type="predicted"/>
<dbReference type="Pfam" id="PF05593">
    <property type="entry name" value="RHS_repeat"/>
    <property type="match status" value="1"/>
</dbReference>
<dbReference type="InterPro" id="IPR031325">
    <property type="entry name" value="RHS_repeat"/>
</dbReference>
<feature type="domain" description="BACON" evidence="1">
    <location>
        <begin position="1111"/>
        <end position="1167"/>
    </location>
</feature>
<dbReference type="Proteomes" id="UP001403385">
    <property type="component" value="Unassembled WGS sequence"/>
</dbReference>
<dbReference type="Gene3D" id="2.60.40.10">
    <property type="entry name" value="Immunoglobulins"/>
    <property type="match status" value="2"/>
</dbReference>
<keyword evidence="4" id="KW-1185">Reference proteome</keyword>
<evidence type="ECO:0000259" key="2">
    <source>
        <dbReference type="Pfam" id="PF19190"/>
    </source>
</evidence>
<name>A0AAW9RX16_9BACT</name>
<gene>
    <name evidence="3" type="ORF">AAG747_16105</name>
</gene>
<dbReference type="AlphaFoldDB" id="A0AAW9RX16"/>
<reference evidence="3 4" key="1">
    <citation type="submission" date="2024-04" db="EMBL/GenBank/DDBJ databases">
        <title>Novel genus in family Flammeovirgaceae.</title>
        <authorList>
            <person name="Nguyen T.H."/>
            <person name="Vuong T.Q."/>
            <person name="Le H."/>
            <person name="Kim S.-G."/>
        </authorList>
    </citation>
    <scope>NUCLEOTIDE SEQUENCE [LARGE SCALE GENOMIC DNA]</scope>
    <source>
        <strain evidence="3 4">JCM 23209</strain>
    </source>
</reference>
<protein>
    <submittedName>
        <fullName evidence="3">BACON domain-containing carbohydrate-binding protein</fullName>
    </submittedName>
</protein>
<dbReference type="EMBL" id="JBDKWZ010000008">
    <property type="protein sequence ID" value="MEN7549447.1"/>
    <property type="molecule type" value="Genomic_DNA"/>
</dbReference>
<feature type="domain" description="BACON" evidence="2">
    <location>
        <begin position="1174"/>
        <end position="1254"/>
    </location>
</feature>
<evidence type="ECO:0000313" key="3">
    <source>
        <dbReference type="EMBL" id="MEN7549447.1"/>
    </source>
</evidence>
<dbReference type="Pfam" id="PF19190">
    <property type="entry name" value="BACON_2"/>
    <property type="match status" value="1"/>
</dbReference>
<accession>A0AAW9RX16</accession>
<comment type="caution">
    <text evidence="3">The sequence shown here is derived from an EMBL/GenBank/DDBJ whole genome shotgun (WGS) entry which is preliminary data.</text>
</comment>
<evidence type="ECO:0000313" key="4">
    <source>
        <dbReference type="Proteomes" id="UP001403385"/>
    </source>
</evidence>
<dbReference type="Pfam" id="PF13004">
    <property type="entry name" value="BACON"/>
    <property type="match status" value="1"/>
</dbReference>
<evidence type="ECO:0000259" key="1">
    <source>
        <dbReference type="Pfam" id="PF13004"/>
    </source>
</evidence>